<gene>
    <name evidence="3" type="ORF">EDS130_LOCUS39978</name>
    <name evidence="2" type="ORF">XAT740_LOCUS23961</name>
</gene>
<name>A0A815Q3D9_ADIRI</name>
<reference evidence="3" key="1">
    <citation type="submission" date="2021-02" db="EMBL/GenBank/DDBJ databases">
        <authorList>
            <person name="Nowell W R."/>
        </authorList>
    </citation>
    <scope>NUCLEOTIDE SEQUENCE</scope>
</reference>
<dbReference type="Pfam" id="PF16683">
    <property type="entry name" value="TGase_elicitor"/>
    <property type="match status" value="1"/>
</dbReference>
<evidence type="ECO:0000313" key="4">
    <source>
        <dbReference type="Proteomes" id="UP000663828"/>
    </source>
</evidence>
<accession>A0A815Q3D9</accession>
<keyword evidence="4" id="KW-1185">Reference proteome</keyword>
<proteinExistence type="predicted"/>
<dbReference type="Proteomes" id="UP000663828">
    <property type="component" value="Unassembled WGS sequence"/>
</dbReference>
<keyword evidence="1" id="KW-0732">Signal</keyword>
<dbReference type="InterPro" id="IPR035914">
    <property type="entry name" value="Sperma_CUB_dom_sf"/>
</dbReference>
<sequence length="481" mass="54732">MKSKSIFTMFMQCVLFVLGDKWDQYNDPSTWNPSFRYELDKLPMSGKSGKIPWSDTYWPSYRGGIANRWQDEKNSYPGFDYKLYTLEELKNGSVDLNVLSPAEKFDIFNSRYDYPLLNSEWHRCNPNDARWEGICHGWAPAAIHYEEPKNVTMKNKEGLEISFGSSDVKALLSYFLAQFASDHEKTQFIAERCNTDISSTPQKADSSECRDINPGTFHVMLTNIIGFMGTAFVGDVERSSEVWNQPITKYEYILGNTSSPTNTSAPGTVKQQSVSLTMYYVKETRPLPTAHEPQIVDKNYNYLLDLDADGSILGGSYDESQWERVDFMWAQEEPAFFGYFEQLDKIYKASIGGNERRRLISHRPRVSLNDYHATTVTTGGISLSSYNASTRRSWLVPVDANNSVRLRFRSFNTRRFTDYVRVFEVENGHIGAPIAVLHGSSLPKDIVLRPGVSVLVTFSVDQKAAHRMSLAKGTGFELFVL</sequence>
<dbReference type="EMBL" id="CAJNOJ010000465">
    <property type="protein sequence ID" value="CAF1458232.1"/>
    <property type="molecule type" value="Genomic_DNA"/>
</dbReference>
<protein>
    <submittedName>
        <fullName evidence="3">Uncharacterized protein</fullName>
    </submittedName>
</protein>
<dbReference type="SUPFAM" id="SSF49854">
    <property type="entry name" value="Spermadhesin, CUB domain"/>
    <property type="match status" value="1"/>
</dbReference>
<evidence type="ECO:0000313" key="2">
    <source>
        <dbReference type="EMBL" id="CAF1206594.1"/>
    </source>
</evidence>
<dbReference type="InterPro" id="IPR032048">
    <property type="entry name" value="TGase_elicitor"/>
</dbReference>
<dbReference type="GO" id="GO:0016755">
    <property type="term" value="F:aminoacyltransferase activity"/>
    <property type="evidence" value="ECO:0007669"/>
    <property type="project" value="InterPro"/>
</dbReference>
<dbReference type="Proteomes" id="UP000663852">
    <property type="component" value="Unassembled WGS sequence"/>
</dbReference>
<dbReference type="Gene3D" id="2.60.120.290">
    <property type="entry name" value="Spermadhesin, CUB domain"/>
    <property type="match status" value="1"/>
</dbReference>
<dbReference type="OrthoDB" id="10249031at2759"/>
<evidence type="ECO:0000256" key="1">
    <source>
        <dbReference type="SAM" id="SignalP"/>
    </source>
</evidence>
<comment type="caution">
    <text evidence="3">The sequence shown here is derived from an EMBL/GenBank/DDBJ whole genome shotgun (WGS) entry which is preliminary data.</text>
</comment>
<dbReference type="EMBL" id="CAJNOR010001831">
    <property type="protein sequence ID" value="CAF1206594.1"/>
    <property type="molecule type" value="Genomic_DNA"/>
</dbReference>
<feature type="chain" id="PRO_5035608085" evidence="1">
    <location>
        <begin position="20"/>
        <end position="481"/>
    </location>
</feature>
<feature type="signal peptide" evidence="1">
    <location>
        <begin position="1"/>
        <end position="19"/>
    </location>
</feature>
<evidence type="ECO:0000313" key="5">
    <source>
        <dbReference type="Proteomes" id="UP000663852"/>
    </source>
</evidence>
<evidence type="ECO:0000313" key="3">
    <source>
        <dbReference type="EMBL" id="CAF1458232.1"/>
    </source>
</evidence>
<dbReference type="AlphaFoldDB" id="A0A815Q3D9"/>
<organism evidence="3 5">
    <name type="scientific">Adineta ricciae</name>
    <name type="common">Rotifer</name>
    <dbReference type="NCBI Taxonomy" id="249248"/>
    <lineage>
        <taxon>Eukaryota</taxon>
        <taxon>Metazoa</taxon>
        <taxon>Spiralia</taxon>
        <taxon>Gnathifera</taxon>
        <taxon>Rotifera</taxon>
        <taxon>Eurotatoria</taxon>
        <taxon>Bdelloidea</taxon>
        <taxon>Adinetida</taxon>
        <taxon>Adinetidae</taxon>
        <taxon>Adineta</taxon>
    </lineage>
</organism>